<dbReference type="Pfam" id="PF02687">
    <property type="entry name" value="FtsX"/>
    <property type="match status" value="1"/>
</dbReference>
<keyword evidence="5 7" id="KW-0472">Membrane</keyword>
<dbReference type="GO" id="GO:0022857">
    <property type="term" value="F:transmembrane transporter activity"/>
    <property type="evidence" value="ECO:0007669"/>
    <property type="project" value="TreeGrafter"/>
</dbReference>
<feature type="transmembrane region" description="Helical" evidence="7">
    <location>
        <begin position="251"/>
        <end position="275"/>
    </location>
</feature>
<evidence type="ECO:0000313" key="11">
    <source>
        <dbReference type="Proteomes" id="UP000239735"/>
    </source>
</evidence>
<gene>
    <name evidence="10" type="ORF">SBA5_30208</name>
</gene>
<evidence type="ECO:0008006" key="12">
    <source>
        <dbReference type="Google" id="ProtNLM"/>
    </source>
</evidence>
<dbReference type="PANTHER" id="PTHR30572:SF4">
    <property type="entry name" value="ABC TRANSPORTER PERMEASE YTRF"/>
    <property type="match status" value="1"/>
</dbReference>
<evidence type="ECO:0000256" key="1">
    <source>
        <dbReference type="ARBA" id="ARBA00004651"/>
    </source>
</evidence>
<feature type="transmembrane region" description="Helical" evidence="7">
    <location>
        <begin position="342"/>
        <end position="363"/>
    </location>
</feature>
<dbReference type="AlphaFoldDB" id="A0A2N9LCN1"/>
<protein>
    <recommendedName>
        <fullName evidence="12">ABC transporter permease</fullName>
    </recommendedName>
</protein>
<reference evidence="11" key="1">
    <citation type="submission" date="2018-02" db="EMBL/GenBank/DDBJ databases">
        <authorList>
            <person name="Hausmann B."/>
        </authorList>
    </citation>
    <scope>NUCLEOTIDE SEQUENCE [LARGE SCALE GENOMIC DNA]</scope>
    <source>
        <strain evidence="11">Peat soil MAG SbA5</strain>
    </source>
</reference>
<dbReference type="EMBL" id="OKRB01000086">
    <property type="protein sequence ID" value="SPE21001.1"/>
    <property type="molecule type" value="Genomic_DNA"/>
</dbReference>
<organism evidence="10 11">
    <name type="scientific">Candidatus Sulfuritelmatomonas gaucii</name>
    <dbReference type="NCBI Taxonomy" id="2043161"/>
    <lineage>
        <taxon>Bacteria</taxon>
        <taxon>Pseudomonadati</taxon>
        <taxon>Acidobacteriota</taxon>
        <taxon>Terriglobia</taxon>
        <taxon>Terriglobales</taxon>
        <taxon>Acidobacteriaceae</taxon>
        <taxon>Candidatus Sulfuritelmatomonas</taxon>
    </lineage>
</organism>
<evidence type="ECO:0000256" key="2">
    <source>
        <dbReference type="ARBA" id="ARBA00022475"/>
    </source>
</evidence>
<evidence type="ECO:0000313" key="10">
    <source>
        <dbReference type="EMBL" id="SPE21001.1"/>
    </source>
</evidence>
<comment type="similarity">
    <text evidence="6">Belongs to the ABC-4 integral membrane protein family.</text>
</comment>
<evidence type="ECO:0000256" key="5">
    <source>
        <dbReference type="ARBA" id="ARBA00023136"/>
    </source>
</evidence>
<dbReference type="InterPro" id="IPR050250">
    <property type="entry name" value="Macrolide_Exporter_MacB"/>
</dbReference>
<dbReference type="Proteomes" id="UP000239735">
    <property type="component" value="Unassembled WGS sequence"/>
</dbReference>
<comment type="subcellular location">
    <subcellularLocation>
        <location evidence="1">Cell membrane</location>
        <topology evidence="1">Multi-pass membrane protein</topology>
    </subcellularLocation>
</comment>
<dbReference type="OrthoDB" id="107622at2"/>
<name>A0A2N9LCN1_9BACT</name>
<keyword evidence="2" id="KW-1003">Cell membrane</keyword>
<proteinExistence type="inferred from homology"/>
<accession>A0A2N9LCN1</accession>
<dbReference type="PANTHER" id="PTHR30572">
    <property type="entry name" value="MEMBRANE COMPONENT OF TRANSPORTER-RELATED"/>
    <property type="match status" value="1"/>
</dbReference>
<feature type="domain" description="MacB-like periplasmic core" evidence="9">
    <location>
        <begin position="22"/>
        <end position="205"/>
    </location>
</feature>
<dbReference type="InterPro" id="IPR025857">
    <property type="entry name" value="MacB_PCD"/>
</dbReference>
<evidence type="ECO:0000256" key="6">
    <source>
        <dbReference type="ARBA" id="ARBA00038076"/>
    </source>
</evidence>
<feature type="transmembrane region" description="Helical" evidence="7">
    <location>
        <begin position="20"/>
        <end position="42"/>
    </location>
</feature>
<dbReference type="InterPro" id="IPR003838">
    <property type="entry name" value="ABC3_permease_C"/>
</dbReference>
<feature type="domain" description="ABC3 transporter permease C-terminal" evidence="8">
    <location>
        <begin position="255"/>
        <end position="370"/>
    </location>
</feature>
<dbReference type="GO" id="GO:0005886">
    <property type="term" value="C:plasma membrane"/>
    <property type="evidence" value="ECO:0007669"/>
    <property type="project" value="UniProtKB-SubCell"/>
</dbReference>
<sequence>MAPTLTFTGFVWKNLQRRRLRTFLTLCGIGMAVGAFVGLVGFSRAFEQQWMRIYSSSGIDITVIRGTFVNTSLNESAAAKIRSMPEVAEAAPMIFNVMDLTPDVTALVYGWKADSFEFSSLQILSGKRFSDGDSEVMLGDLLAQDLKKKPGDTLEIQGTPFTVSGIYHGASSLEADALIMPLDQLQQLTSLQGKASTIHVRLRPAPRGESWDQYMKHTEAEIDAAAPGLRAVPAAERASDNQIVKMAHASAWGTSALAIIIGILGIANTMVMSVFERTKEIGVLRAIGWKRWQVLVLIQLEAAMLGLCGGVLGIIVGWCALRVLSALPQTASLISPSLRWPLLVEAMGIAVLAGLIAGALPAWRAGRLSPMEALRHD</sequence>
<evidence type="ECO:0000256" key="3">
    <source>
        <dbReference type="ARBA" id="ARBA00022692"/>
    </source>
</evidence>
<keyword evidence="3 7" id="KW-0812">Transmembrane</keyword>
<evidence type="ECO:0000256" key="7">
    <source>
        <dbReference type="SAM" id="Phobius"/>
    </source>
</evidence>
<feature type="transmembrane region" description="Helical" evidence="7">
    <location>
        <begin position="295"/>
        <end position="321"/>
    </location>
</feature>
<dbReference type="Pfam" id="PF12704">
    <property type="entry name" value="MacB_PCD"/>
    <property type="match status" value="1"/>
</dbReference>
<evidence type="ECO:0000259" key="9">
    <source>
        <dbReference type="Pfam" id="PF12704"/>
    </source>
</evidence>
<keyword evidence="4 7" id="KW-1133">Transmembrane helix</keyword>
<evidence type="ECO:0000256" key="4">
    <source>
        <dbReference type="ARBA" id="ARBA00022989"/>
    </source>
</evidence>
<evidence type="ECO:0000259" key="8">
    <source>
        <dbReference type="Pfam" id="PF02687"/>
    </source>
</evidence>